<evidence type="ECO:0000313" key="1">
    <source>
        <dbReference type="EMBL" id="MBW8288991.1"/>
    </source>
</evidence>
<organism evidence="1 2">
    <name type="scientific">Chromobacterium subtsugae</name>
    <dbReference type="NCBI Taxonomy" id="251747"/>
    <lineage>
        <taxon>Bacteria</taxon>
        <taxon>Pseudomonadati</taxon>
        <taxon>Pseudomonadota</taxon>
        <taxon>Betaproteobacteria</taxon>
        <taxon>Neisseriales</taxon>
        <taxon>Chromobacteriaceae</taxon>
        <taxon>Chromobacterium</taxon>
    </lineage>
</organism>
<proteinExistence type="predicted"/>
<dbReference type="Gene3D" id="1.10.530.10">
    <property type="match status" value="1"/>
</dbReference>
<protein>
    <recommendedName>
        <fullName evidence="3">Lytic murein transglycosylase</fullName>
    </recommendedName>
</protein>
<dbReference type="EMBL" id="JAHDTB010000014">
    <property type="protein sequence ID" value="MBW8288991.1"/>
    <property type="molecule type" value="Genomic_DNA"/>
</dbReference>
<evidence type="ECO:0008006" key="3">
    <source>
        <dbReference type="Google" id="ProtNLM"/>
    </source>
</evidence>
<dbReference type="GeneID" id="89685794"/>
<reference evidence="1 2" key="1">
    <citation type="submission" date="2021-05" db="EMBL/GenBank/DDBJ databases">
        <title>Draft Whole Genome Sequencing Of Biosensor Chromobacterium violaceum Strain CV026 Reveals A Regulatory RNA In Chromobacterium violaceum Phenotype Regulatory Network.</title>
        <authorList>
            <person name="Hong K.W."/>
            <person name="Chan K.G."/>
            <person name="Chang C.-Y."/>
        </authorList>
    </citation>
    <scope>NUCLEOTIDE SEQUENCE [LARGE SCALE GENOMIC DNA]</scope>
    <source>
        <strain evidence="1 2">ATCC 31532</strain>
    </source>
</reference>
<sequence>MAAGLSAGALALLPLLNTAVTQHWPDMPSRSVLAAQVEQESGWRVNAKLQTSRELGAGLGQFTKAYKADGSVRFDAIREMVVAHPELRGWSWANAYDPRYQLPAIVLKNRGNYQLIRWAASDADRLAMMDAAYNSGLGGVIQRRRKCANTSGCQPGVWFGNLERSSAQSEARHAGYGQSFADITNTHVRNVMVVRRGKYRAYFGE</sequence>
<dbReference type="RefSeq" id="WP_052257979.1">
    <property type="nucleotide sequence ID" value="NZ_CP142381.1"/>
</dbReference>
<comment type="caution">
    <text evidence="1">The sequence shown here is derived from an EMBL/GenBank/DDBJ whole genome shotgun (WGS) entry which is preliminary data.</text>
</comment>
<name>A0ABS7FGW0_9NEIS</name>
<dbReference type="SUPFAM" id="SSF53955">
    <property type="entry name" value="Lysozyme-like"/>
    <property type="match status" value="1"/>
</dbReference>
<keyword evidence="2" id="KW-1185">Reference proteome</keyword>
<dbReference type="Proteomes" id="UP000711178">
    <property type="component" value="Unassembled WGS sequence"/>
</dbReference>
<evidence type="ECO:0000313" key="2">
    <source>
        <dbReference type="Proteomes" id="UP000711178"/>
    </source>
</evidence>
<dbReference type="InterPro" id="IPR023346">
    <property type="entry name" value="Lysozyme-like_dom_sf"/>
</dbReference>
<gene>
    <name evidence="1" type="ORF">KIF53_15265</name>
</gene>
<accession>A0ABS7FGW0</accession>